<feature type="region of interest" description="Disordered" evidence="1">
    <location>
        <begin position="348"/>
        <end position="371"/>
    </location>
</feature>
<keyword evidence="4" id="KW-1185">Reference proteome</keyword>
<dbReference type="SUPFAM" id="SSF48452">
    <property type="entry name" value="TPR-like"/>
    <property type="match status" value="2"/>
</dbReference>
<organism evidence="3 4">
    <name type="scientific">Magnetococcus marinus (strain ATCC BAA-1437 / JCM 17883 / MC-1)</name>
    <dbReference type="NCBI Taxonomy" id="156889"/>
    <lineage>
        <taxon>Bacteria</taxon>
        <taxon>Pseudomonadati</taxon>
        <taxon>Pseudomonadota</taxon>
        <taxon>Magnetococcia</taxon>
        <taxon>Magnetococcales</taxon>
        <taxon>Magnetococcaceae</taxon>
        <taxon>Magnetococcus</taxon>
    </lineage>
</organism>
<dbReference type="Proteomes" id="UP000002586">
    <property type="component" value="Chromosome"/>
</dbReference>
<protein>
    <submittedName>
        <fullName evidence="3">Tetratricopeptide domain protein</fullName>
    </submittedName>
</protein>
<dbReference type="SMART" id="SM00386">
    <property type="entry name" value="HAT"/>
    <property type="match status" value="10"/>
</dbReference>
<feature type="compositionally biased region" description="Basic and acidic residues" evidence="1">
    <location>
        <begin position="123"/>
        <end position="142"/>
    </location>
</feature>
<dbReference type="Gene3D" id="1.25.40.10">
    <property type="entry name" value="Tetratricopeptide repeat domain"/>
    <property type="match status" value="6"/>
</dbReference>
<name>A0LCU9_MAGMM</name>
<dbReference type="HOGENOM" id="CLU_283544_0_0_5"/>
<evidence type="ECO:0000313" key="4">
    <source>
        <dbReference type="Proteomes" id="UP000002586"/>
    </source>
</evidence>
<dbReference type="STRING" id="156889.Mmc1_3303"/>
<feature type="region of interest" description="Disordered" evidence="1">
    <location>
        <begin position="123"/>
        <end position="147"/>
    </location>
</feature>
<reference evidence="4" key="1">
    <citation type="journal article" date="2009" name="Appl. Environ. Microbiol.">
        <title>Complete genome sequence of the chemolithoautotrophic marine magnetotactic coccus strain MC-1.</title>
        <authorList>
            <person name="Schubbe S."/>
            <person name="Williams T.J."/>
            <person name="Xie G."/>
            <person name="Kiss H.E."/>
            <person name="Brettin T.S."/>
            <person name="Martinez D."/>
            <person name="Ross C.A."/>
            <person name="Schuler D."/>
            <person name="Cox B.L."/>
            <person name="Nealson K.H."/>
            <person name="Bazylinski D.A."/>
        </authorList>
    </citation>
    <scope>NUCLEOTIDE SEQUENCE [LARGE SCALE GENOMIC DNA]</scope>
    <source>
        <strain evidence="4">ATCC BAA-1437 / JCM 17883 / MC-1</strain>
    </source>
</reference>
<dbReference type="NCBIfam" id="NF047398">
    <property type="entry name" value="AAA_KGGVGR"/>
    <property type="match status" value="1"/>
</dbReference>
<reference evidence="3 4" key="2">
    <citation type="journal article" date="2012" name="Int. J. Syst. Evol. Microbiol.">
        <title>Magnetococcus marinus gen. nov., sp. nov., a marine, magnetotactic bacterium that represents a novel lineage (Magnetococcaceae fam. nov.; Magnetococcales ord. nov.) at the base of the Alphaproteobacteria.</title>
        <authorList>
            <person name="Bazylinski D.A."/>
            <person name="Williams T.J."/>
            <person name="Lefevre C.T."/>
            <person name="Berg R.J."/>
            <person name="Zhang C.L."/>
            <person name="Bowser S.S."/>
            <person name="Dean A.J."/>
            <person name="Beveridge T.J."/>
        </authorList>
    </citation>
    <scope>NUCLEOTIDE SEQUENCE [LARGE SCALE GENOMIC DNA]</scope>
    <source>
        <strain evidence="4">ATCC BAA-1437 / JCM 17883 / MC-1</strain>
    </source>
</reference>
<dbReference type="CDD" id="cd02042">
    <property type="entry name" value="ParAB_family"/>
    <property type="match status" value="1"/>
</dbReference>
<dbReference type="InterPro" id="IPR002586">
    <property type="entry name" value="CobQ/CobB/MinD/ParA_Nub-bd_dom"/>
</dbReference>
<dbReference type="eggNOG" id="COG1192">
    <property type="taxonomic scope" value="Bacteria"/>
</dbReference>
<dbReference type="AlphaFoldDB" id="A0LCU9"/>
<dbReference type="Pfam" id="PF01656">
    <property type="entry name" value="CbiA"/>
    <property type="match status" value="1"/>
</dbReference>
<dbReference type="SUPFAM" id="SSF52540">
    <property type="entry name" value="P-loop containing nucleoside triphosphate hydrolases"/>
    <property type="match status" value="1"/>
</dbReference>
<evidence type="ECO:0000259" key="2">
    <source>
        <dbReference type="Pfam" id="PF01656"/>
    </source>
</evidence>
<sequence length="1098" mass="122835">MKIITFYSFKGGVGRTALLMHLAIQWADRGAIVAVVDMDLQAPGLSFHPWLQAHSDPKLQERGMSDLLSIYYSEQALEQEPPLFGFYPPSKLLREVRDPSGKWGSGGRLYALPAGGLSLPQADHYEPTADHHFPADTDRAERTTPPPAQRTLHAFADRFRKDLEQFKTPDSKRPIDLLLIDSRTGYLEMEDLAVGYLADQVVLISGLNGQNLRGLALTLKALRPQRIPAGQFANQALCVFSPVPAHLHDDPAALAALQTGYDLLEEACIQEEGLQEELPPKVFTLPYTPHLAISDIPLPRGSSPAGAHPYWQSVVEIANALLPQQQPEQLMAEQRQETIRTLGLHAHTPREPRSQEGPYMGPPLKPSSSNNRPLANLFRLPKWDWPFKNSPDLKRTWLSKVPSSKGHTKQFEPLLNGLCISLSLKIEEKKKIFDNLDNLSLYQQTELVKIFQEEQYKLSSLDVKHEEQLFTQLFEHQRAWAGLMLESPTAGDRALLEWPLEGTDAFIAWRETPYYWRAILENVIHGSDLLKEARHATLQAGIKRAGQYIHKQWKPHSLQGVLSLIELIHQHAPDLTTPLLERVKTLADLDHTGTAWRSVAQFYQHVIRCDGSASSAYEQALAKNPQDAWTAADFAQFLAQSGKDLERAEALYQQAIEVDPNDAGILNNFALFMTDKKGDHAQAEILYNRAIEADPNDAIALGNFAHFMTKIKSDHAQAEILFNRAIKANPNHAKALGNFATVMTKIKSDHAQTEILFNRAIEADPNDAKALGNFATFMTNIKGDHAQAEILFNRAIEADPNNANNLGNFAHFMTNIKGDHAQAERLYNRAIEADPNHANNLGNFALFMTNIKGDHAQAEILFNRAIEADPNHANNLGNFAHFMTDKKGDHARAEILYTRAIEADPNNAKILNNFANFMTYIKGDHTQAEILYNRAIEAAPNNANALGNFALFMTNIKGDHAQAEILFNRAIEADPNHANNLGNFAWFLLGRGRLEEGRLQLEKSLSLQQEEADPTLQAETRFYQYALGPAHQRSEALAVLRRVLMEKQGRSPGWDFAGILEQAEQRGHPHYPWLIRLAQVISAGAPVETLEPWPDTTT</sequence>
<dbReference type="InterPro" id="IPR027417">
    <property type="entry name" value="P-loop_NTPase"/>
</dbReference>
<dbReference type="EMBL" id="CP000471">
    <property type="protein sequence ID" value="ABK45792.1"/>
    <property type="molecule type" value="Genomic_DNA"/>
</dbReference>
<dbReference type="KEGG" id="mgm:Mmc1_3303"/>
<dbReference type="Pfam" id="PF13432">
    <property type="entry name" value="TPR_16"/>
    <property type="match status" value="2"/>
</dbReference>
<evidence type="ECO:0000313" key="3">
    <source>
        <dbReference type="EMBL" id="ABK45792.1"/>
    </source>
</evidence>
<proteinExistence type="predicted"/>
<dbReference type="PANTHER" id="PTHR26312:SF132">
    <property type="entry name" value="OS01G0855200 PROTEIN"/>
    <property type="match status" value="1"/>
</dbReference>
<dbReference type="Pfam" id="PF13431">
    <property type="entry name" value="TPR_17"/>
    <property type="match status" value="1"/>
</dbReference>
<dbReference type="PANTHER" id="PTHR26312">
    <property type="entry name" value="TETRATRICOPEPTIDE REPEAT PROTEIN 5"/>
    <property type="match status" value="1"/>
</dbReference>
<gene>
    <name evidence="3" type="ordered locus">Mmc1_3303</name>
</gene>
<dbReference type="InterPro" id="IPR019734">
    <property type="entry name" value="TPR_rpt"/>
</dbReference>
<evidence type="ECO:0000256" key="1">
    <source>
        <dbReference type="SAM" id="MobiDB-lite"/>
    </source>
</evidence>
<dbReference type="InterPro" id="IPR003107">
    <property type="entry name" value="HAT"/>
</dbReference>
<dbReference type="eggNOG" id="COG0457">
    <property type="taxonomic scope" value="Bacteria"/>
</dbReference>
<dbReference type="RefSeq" id="WP_011714851.1">
    <property type="nucleotide sequence ID" value="NC_008576.1"/>
</dbReference>
<dbReference type="OrthoDB" id="9804460at2"/>
<dbReference type="InterPro" id="IPR011990">
    <property type="entry name" value="TPR-like_helical_dom_sf"/>
</dbReference>
<accession>A0LCU9</accession>
<dbReference type="SMART" id="SM00028">
    <property type="entry name" value="TPR"/>
    <property type="match status" value="9"/>
</dbReference>
<feature type="domain" description="CobQ/CobB/MinD/ParA nucleotide binding" evidence="2">
    <location>
        <begin position="4"/>
        <end position="50"/>
    </location>
</feature>
<dbReference type="GO" id="GO:0006396">
    <property type="term" value="P:RNA processing"/>
    <property type="evidence" value="ECO:0007669"/>
    <property type="project" value="InterPro"/>
</dbReference>
<dbReference type="Gene3D" id="3.40.50.300">
    <property type="entry name" value="P-loop containing nucleotide triphosphate hydrolases"/>
    <property type="match status" value="1"/>
</dbReference>